<evidence type="ECO:0000313" key="1">
    <source>
        <dbReference type="EMBL" id="ADU26633.1"/>
    </source>
</evidence>
<dbReference type="SFLD" id="SFLDG01129">
    <property type="entry name" value="C1.5:_HAD__Beta-PGM__Phosphata"/>
    <property type="match status" value="1"/>
</dbReference>
<dbReference type="InterPro" id="IPR023198">
    <property type="entry name" value="PGP-like_dom2"/>
</dbReference>
<proteinExistence type="predicted"/>
<keyword evidence="2" id="KW-1185">Reference proteome</keyword>
<dbReference type="EMBL" id="CP002400">
    <property type="protein sequence ID" value="ADU26633.1"/>
    <property type="molecule type" value="Genomic_DNA"/>
</dbReference>
<protein>
    <submittedName>
        <fullName evidence="1">HAD-superfamily hydrolase, subfamily IA, variant 3</fullName>
    </submittedName>
</protein>
<sequence length="218" mass="23941">MHLACIFDLDGTLADSLQDLADAANHALRAQDYPTHETPRYRFFVGNGVPKLLERVLPEHARTPETLAHTRTLFDAYYRAHGLDHTRPYTGILPLLDILGKRGVKLAVLSNKPDAFAKEIVTALFGNRFHPVFGNRPDVPRKPDPAAALEAAEIMAVCPEQCLFLGDSGVDMQTAAAAGMIGVGVLWGFRDRAELLENGAKKLLSRPEDLLELFAYPA</sequence>
<dbReference type="InterPro" id="IPR006439">
    <property type="entry name" value="HAD-SF_hydro_IA"/>
</dbReference>
<dbReference type="InterPro" id="IPR050155">
    <property type="entry name" value="HAD-like_hydrolase_sf"/>
</dbReference>
<dbReference type="Pfam" id="PF00702">
    <property type="entry name" value="Hydrolase"/>
    <property type="match status" value="1"/>
</dbReference>
<dbReference type="Proteomes" id="UP000001551">
    <property type="component" value="Chromosome"/>
</dbReference>
<dbReference type="RefSeq" id="WP_013484994.1">
    <property type="nucleotide sequence ID" value="NC_014828.1"/>
</dbReference>
<dbReference type="InterPro" id="IPR036412">
    <property type="entry name" value="HAD-like_sf"/>
</dbReference>
<dbReference type="PANTHER" id="PTHR43434">
    <property type="entry name" value="PHOSPHOGLYCOLATE PHOSPHATASE"/>
    <property type="match status" value="1"/>
</dbReference>
<gene>
    <name evidence="1" type="ordered locus">Ethha_1080</name>
</gene>
<dbReference type="PRINTS" id="PR00413">
    <property type="entry name" value="HADHALOGNASE"/>
</dbReference>
<dbReference type="Gene3D" id="3.40.50.1000">
    <property type="entry name" value="HAD superfamily/HAD-like"/>
    <property type="match status" value="1"/>
</dbReference>
<dbReference type="AlphaFoldDB" id="E6U4K5"/>
<accession>E6U4K5</accession>
<name>E6U4K5_ETHHY</name>
<dbReference type="KEGG" id="eha:Ethha_1080"/>
<dbReference type="HOGENOM" id="CLU_045011_19_1_9"/>
<dbReference type="PANTHER" id="PTHR43434:SF1">
    <property type="entry name" value="PHOSPHOGLYCOLATE PHOSPHATASE"/>
    <property type="match status" value="1"/>
</dbReference>
<evidence type="ECO:0000313" key="2">
    <source>
        <dbReference type="Proteomes" id="UP000001551"/>
    </source>
</evidence>
<dbReference type="GO" id="GO:0008967">
    <property type="term" value="F:phosphoglycolate phosphatase activity"/>
    <property type="evidence" value="ECO:0007669"/>
    <property type="project" value="TreeGrafter"/>
</dbReference>
<dbReference type="eggNOG" id="COG0546">
    <property type="taxonomic scope" value="Bacteria"/>
</dbReference>
<keyword evidence="1" id="KW-0378">Hydrolase</keyword>
<dbReference type="Gene3D" id="1.10.150.240">
    <property type="entry name" value="Putative phosphatase, domain 2"/>
    <property type="match status" value="1"/>
</dbReference>
<dbReference type="NCBIfam" id="TIGR01549">
    <property type="entry name" value="HAD-SF-IA-v1"/>
    <property type="match status" value="1"/>
</dbReference>
<dbReference type="SFLD" id="SFLDS00003">
    <property type="entry name" value="Haloacid_Dehalogenase"/>
    <property type="match status" value="1"/>
</dbReference>
<dbReference type="STRING" id="663278.Ethha_1080"/>
<dbReference type="NCBIfam" id="TIGR01509">
    <property type="entry name" value="HAD-SF-IA-v3"/>
    <property type="match status" value="1"/>
</dbReference>
<reference evidence="1 2" key="1">
    <citation type="submission" date="2010-12" db="EMBL/GenBank/DDBJ databases">
        <title>Complete sequence of Ethanoligenens harbinense YUAN-3.</title>
        <authorList>
            <person name="Lucas S."/>
            <person name="Copeland A."/>
            <person name="Lapidus A."/>
            <person name="Cheng J.-F."/>
            <person name="Bruce D."/>
            <person name="Goodwin L."/>
            <person name="Pitluck S."/>
            <person name="Chertkov O."/>
            <person name="Misra M."/>
            <person name="Detter J.C."/>
            <person name="Han C."/>
            <person name="Tapia R."/>
            <person name="Land M."/>
            <person name="Hauser L."/>
            <person name="Jeffries C."/>
            <person name="Kyrpides N."/>
            <person name="Ivanova N."/>
            <person name="Mikhailova N."/>
            <person name="Wang A."/>
            <person name="Mouttaki H."/>
            <person name="He Z."/>
            <person name="Zhou J."/>
            <person name="Hemme C.L."/>
            <person name="Woyke T."/>
        </authorList>
    </citation>
    <scope>NUCLEOTIDE SEQUENCE [LARGE SCALE GENOMIC DNA]</scope>
    <source>
        <strain evidence="2">DSM 18485 / JCM 12961 / CGMCC 1.5033 / YUAN-3</strain>
    </source>
</reference>
<dbReference type="GO" id="GO:0006281">
    <property type="term" value="P:DNA repair"/>
    <property type="evidence" value="ECO:0007669"/>
    <property type="project" value="TreeGrafter"/>
</dbReference>
<dbReference type="InterPro" id="IPR023214">
    <property type="entry name" value="HAD_sf"/>
</dbReference>
<dbReference type="SUPFAM" id="SSF56784">
    <property type="entry name" value="HAD-like"/>
    <property type="match status" value="1"/>
</dbReference>
<organism evidence="1 2">
    <name type="scientific">Ethanoligenens harbinense (strain DSM 18485 / JCM 12961 / CGMCC 1.5033 / YUAN-3)</name>
    <dbReference type="NCBI Taxonomy" id="663278"/>
    <lineage>
        <taxon>Bacteria</taxon>
        <taxon>Bacillati</taxon>
        <taxon>Bacillota</taxon>
        <taxon>Clostridia</taxon>
        <taxon>Eubacteriales</taxon>
        <taxon>Oscillospiraceae</taxon>
        <taxon>Ethanoligenens</taxon>
    </lineage>
</organism>
<dbReference type="GO" id="GO:0005829">
    <property type="term" value="C:cytosol"/>
    <property type="evidence" value="ECO:0007669"/>
    <property type="project" value="TreeGrafter"/>
</dbReference>